<dbReference type="KEGG" id="zpr:ZPR_0702"/>
<protein>
    <submittedName>
        <fullName evidence="7">Outer membrane protein, probably involved in nutrient binding</fullName>
    </submittedName>
</protein>
<evidence type="ECO:0000256" key="2">
    <source>
        <dbReference type="ARBA" id="ARBA00006275"/>
    </source>
</evidence>
<dbReference type="InterPro" id="IPR012944">
    <property type="entry name" value="SusD_RagB_dom"/>
</dbReference>
<dbReference type="Gene3D" id="1.25.40.390">
    <property type="match status" value="1"/>
</dbReference>
<dbReference type="InterPro" id="IPR011990">
    <property type="entry name" value="TPR-like_helical_dom_sf"/>
</dbReference>
<name>D5BG93_ZUNPS</name>
<dbReference type="Pfam" id="PF12771">
    <property type="entry name" value="SusD-like_2"/>
    <property type="match status" value="1"/>
</dbReference>
<dbReference type="Pfam" id="PF07980">
    <property type="entry name" value="SusD_RagB"/>
    <property type="match status" value="1"/>
</dbReference>
<dbReference type="HOGENOM" id="CLU_015553_0_1_10"/>
<dbReference type="eggNOG" id="COG0457">
    <property type="taxonomic scope" value="Bacteria"/>
</dbReference>
<dbReference type="AlphaFoldDB" id="D5BG93"/>
<keyword evidence="8" id="KW-1185">Reference proteome</keyword>
<dbReference type="InterPro" id="IPR041662">
    <property type="entry name" value="SusD-like_2"/>
</dbReference>
<evidence type="ECO:0000256" key="1">
    <source>
        <dbReference type="ARBA" id="ARBA00004442"/>
    </source>
</evidence>
<evidence type="ECO:0000256" key="4">
    <source>
        <dbReference type="ARBA" id="ARBA00023136"/>
    </source>
</evidence>
<comment type="subcellular location">
    <subcellularLocation>
        <location evidence="1">Cell outer membrane</location>
    </subcellularLocation>
</comment>
<evidence type="ECO:0000313" key="8">
    <source>
        <dbReference type="Proteomes" id="UP000001654"/>
    </source>
</evidence>
<dbReference type="Proteomes" id="UP000001654">
    <property type="component" value="Chromosome"/>
</dbReference>
<keyword evidence="3" id="KW-0732">Signal</keyword>
<gene>
    <name evidence="7" type="ordered locus">ZPR_0702</name>
</gene>
<dbReference type="EMBL" id="CP001650">
    <property type="protein sequence ID" value="ADF51052.1"/>
    <property type="molecule type" value="Genomic_DNA"/>
</dbReference>
<feature type="domain" description="RagB/SusD" evidence="6">
    <location>
        <begin position="263"/>
        <end position="579"/>
    </location>
</feature>
<comment type="similarity">
    <text evidence="2">Belongs to the SusD family.</text>
</comment>
<dbReference type="SUPFAM" id="SSF48452">
    <property type="entry name" value="TPR-like"/>
    <property type="match status" value="1"/>
</dbReference>
<evidence type="ECO:0000256" key="5">
    <source>
        <dbReference type="ARBA" id="ARBA00023237"/>
    </source>
</evidence>
<organism evidence="7 8">
    <name type="scientific">Zunongwangia profunda (strain DSM 18752 / CCTCC AB 206139 / SM-A87)</name>
    <name type="common">Wangia profunda</name>
    <dbReference type="NCBI Taxonomy" id="655815"/>
    <lineage>
        <taxon>Bacteria</taxon>
        <taxon>Pseudomonadati</taxon>
        <taxon>Bacteroidota</taxon>
        <taxon>Flavobacteriia</taxon>
        <taxon>Flavobacteriales</taxon>
        <taxon>Flavobacteriaceae</taxon>
        <taxon>Zunongwangia</taxon>
    </lineage>
</organism>
<dbReference type="GO" id="GO:0009279">
    <property type="term" value="C:cell outer membrane"/>
    <property type="evidence" value="ECO:0007669"/>
    <property type="project" value="UniProtKB-SubCell"/>
</dbReference>
<sequence length="580" mass="66617">MTMKNIKIIFILLLAVLTGCSDDLLNKEPLSDVTEDNFFTKASDLQLYTNGFYRLLPSTSIYNGDTRAGNILETTLSEEMRSARTIPTTGGGWDWGYLRDINYFLENYQRGDNASAIAHYGGVARFFRAYFYFDKLKRFGEVPYYDYTIDPDDEESLQKPRDSRQFIVEKILEDLDVAIENLNQDQQLYTVTKYTALALKSRVGLYEGTYEKYRNISGYETYLEASIEASEELMNNSPYKVFSSGNPSSDYLNLFNSHDAVGTEVIFAREFNTALDVDHNVNYYTTTSSYGRPGMPKDLVNTYLNADGSRFTDRPDYNQVFFTEEVANRDPRLSQTIRTPGYTRKGQTQELPPNLGATVTGYQIIKYVTEPQYDTNDQSITDLPIFRFGEIILNFAEAKAELGTVSQTDIDNSINVLRNRVAMPHITINAANNDPDPYMQNQYPQVKGNNAGLLLEIRRERRIELYMENFFWDDMVRWKAGQFITRPLRGLYVPGPGEYDFDGDGDTDVVFYKDDAPGNQIEGIQYLKLDSDVFLSENNLIDPQPNFNNRSFNENKDYLYPIPRIELQLNPNLEQNPGWE</sequence>
<evidence type="ECO:0000256" key="3">
    <source>
        <dbReference type="ARBA" id="ARBA00022729"/>
    </source>
</evidence>
<dbReference type="PROSITE" id="PS51257">
    <property type="entry name" value="PROKAR_LIPOPROTEIN"/>
    <property type="match status" value="1"/>
</dbReference>
<reference evidence="7 8" key="1">
    <citation type="journal article" date="2010" name="BMC Genomics">
        <title>The complete genome of Zunongwangia profunda SM-A87 reveals its adaptation to the deep-sea environment and ecological role in sedimentary organic nitrogen degradation.</title>
        <authorList>
            <person name="Qin Q.L."/>
            <person name="Zhang X.Y."/>
            <person name="Wang X.M."/>
            <person name="Liu G.M."/>
            <person name="Chen X.L."/>
            <person name="Xie B.B."/>
            <person name="Dang H.Y."/>
            <person name="Zhou B.C."/>
            <person name="Yu J."/>
            <person name="Zhang Y.Z."/>
        </authorList>
    </citation>
    <scope>NUCLEOTIDE SEQUENCE [LARGE SCALE GENOMIC DNA]</scope>
    <source>
        <strain evidence="8">DSM 18752 / CCTCC AB 206139 / SM-A87</strain>
    </source>
</reference>
<keyword evidence="5" id="KW-0998">Cell outer membrane</keyword>
<evidence type="ECO:0000313" key="7">
    <source>
        <dbReference type="EMBL" id="ADF51052.1"/>
    </source>
</evidence>
<dbReference type="STRING" id="655815.ZPR_0702"/>
<proteinExistence type="inferred from homology"/>
<evidence type="ECO:0000259" key="6">
    <source>
        <dbReference type="Pfam" id="PF07980"/>
    </source>
</evidence>
<keyword evidence="4" id="KW-0472">Membrane</keyword>
<accession>D5BG93</accession>